<keyword evidence="2" id="KW-1185">Reference proteome</keyword>
<name>A0A2T7A6B8_TUBBO</name>
<gene>
    <name evidence="1" type="ORF">B9Z19DRAFT_1073363</name>
</gene>
<organism evidence="1 2">
    <name type="scientific">Tuber borchii</name>
    <name type="common">White truffle</name>
    <dbReference type="NCBI Taxonomy" id="42251"/>
    <lineage>
        <taxon>Eukaryota</taxon>
        <taxon>Fungi</taxon>
        <taxon>Dikarya</taxon>
        <taxon>Ascomycota</taxon>
        <taxon>Pezizomycotina</taxon>
        <taxon>Pezizomycetes</taxon>
        <taxon>Pezizales</taxon>
        <taxon>Tuberaceae</taxon>
        <taxon>Tuber</taxon>
    </lineage>
</organism>
<protein>
    <submittedName>
        <fullName evidence="1">Uncharacterized protein</fullName>
    </submittedName>
</protein>
<comment type="caution">
    <text evidence="1">The sequence shown here is derived from an EMBL/GenBank/DDBJ whole genome shotgun (WGS) entry which is preliminary data.</text>
</comment>
<dbReference type="EMBL" id="NESQ01000016">
    <property type="protein sequence ID" value="PUU83258.1"/>
    <property type="molecule type" value="Genomic_DNA"/>
</dbReference>
<dbReference type="AlphaFoldDB" id="A0A2T7A6B8"/>
<reference evidence="1 2" key="1">
    <citation type="submission" date="2017-04" db="EMBL/GenBank/DDBJ databases">
        <title>Draft genome sequence of Tuber borchii Vittad., a whitish edible truffle.</title>
        <authorList>
            <consortium name="DOE Joint Genome Institute"/>
            <person name="Murat C."/>
            <person name="Kuo A."/>
            <person name="Barry K.W."/>
            <person name="Clum A."/>
            <person name="Dockter R.B."/>
            <person name="Fauchery L."/>
            <person name="Iotti M."/>
            <person name="Kohler A."/>
            <person name="Labutti K."/>
            <person name="Lindquist E.A."/>
            <person name="Lipzen A."/>
            <person name="Ohm R.A."/>
            <person name="Wang M."/>
            <person name="Grigoriev I.V."/>
            <person name="Zambonelli A."/>
            <person name="Martin F.M."/>
        </authorList>
    </citation>
    <scope>NUCLEOTIDE SEQUENCE [LARGE SCALE GENOMIC DNA]</scope>
    <source>
        <strain evidence="1 2">Tbo3840</strain>
    </source>
</reference>
<dbReference type="Proteomes" id="UP000244722">
    <property type="component" value="Unassembled WGS sequence"/>
</dbReference>
<proteinExistence type="predicted"/>
<sequence length="61" mass="6884">MPLYTTYTHASITNSRERKAGPLPPRVREHLIHVEVRVYGSLTRRSSGIFSMMGVLLDAIT</sequence>
<evidence type="ECO:0000313" key="2">
    <source>
        <dbReference type="Proteomes" id="UP000244722"/>
    </source>
</evidence>
<accession>A0A2T7A6B8</accession>
<evidence type="ECO:0000313" key="1">
    <source>
        <dbReference type="EMBL" id="PUU83258.1"/>
    </source>
</evidence>